<dbReference type="InterPro" id="IPR025889">
    <property type="entry name" value="GSP17M-like_dom"/>
</dbReference>
<name>A0ABQ1GU99_9BACL</name>
<comment type="caution">
    <text evidence="2">The sequence shown here is derived from an EMBL/GenBank/DDBJ whole genome shotgun (WGS) entry which is preliminary data.</text>
</comment>
<feature type="domain" description="General stress protein 17M-like" evidence="1">
    <location>
        <begin position="26"/>
        <end position="120"/>
    </location>
</feature>
<gene>
    <name evidence="2" type="ORF">GCM10010917_39650</name>
</gene>
<reference evidence="3" key="1">
    <citation type="journal article" date="2019" name="Int. J. Syst. Evol. Microbiol.">
        <title>The Global Catalogue of Microorganisms (GCM) 10K type strain sequencing project: providing services to taxonomists for standard genome sequencing and annotation.</title>
        <authorList>
            <consortium name="The Broad Institute Genomics Platform"/>
            <consortium name="The Broad Institute Genome Sequencing Center for Infectious Disease"/>
            <person name="Wu L."/>
            <person name="Ma J."/>
        </authorList>
    </citation>
    <scope>NUCLEOTIDE SEQUENCE [LARGE SCALE GENOMIC DNA]</scope>
    <source>
        <strain evidence="3">CGMCC 1.15044</strain>
    </source>
</reference>
<evidence type="ECO:0000259" key="1">
    <source>
        <dbReference type="Pfam" id="PF11181"/>
    </source>
</evidence>
<dbReference type="Pfam" id="PF11181">
    <property type="entry name" value="YflT"/>
    <property type="match status" value="1"/>
</dbReference>
<evidence type="ECO:0000313" key="3">
    <source>
        <dbReference type="Proteomes" id="UP000609323"/>
    </source>
</evidence>
<organism evidence="2 3">
    <name type="scientific">Paenibacillus physcomitrellae</name>
    <dbReference type="NCBI Taxonomy" id="1619311"/>
    <lineage>
        <taxon>Bacteria</taxon>
        <taxon>Bacillati</taxon>
        <taxon>Bacillota</taxon>
        <taxon>Bacilli</taxon>
        <taxon>Bacillales</taxon>
        <taxon>Paenibacillaceae</taxon>
        <taxon>Paenibacillus</taxon>
    </lineage>
</organism>
<protein>
    <recommendedName>
        <fullName evidence="1">General stress protein 17M-like domain-containing protein</fullName>
    </recommendedName>
</protein>
<evidence type="ECO:0000313" key="2">
    <source>
        <dbReference type="EMBL" id="GGA50466.1"/>
    </source>
</evidence>
<dbReference type="EMBL" id="BMHF01000021">
    <property type="protein sequence ID" value="GGA50466.1"/>
    <property type="molecule type" value="Genomic_DNA"/>
</dbReference>
<accession>A0ABQ1GU99</accession>
<proteinExistence type="predicted"/>
<keyword evidence="3" id="KW-1185">Reference proteome</keyword>
<sequence length="130" mass="14386">MILSIQVKYNAERMSIMSSINAKSYAKVVENGVQAVKEVEELRRTGYTDDQIFVLAHDGDRTDRIADAAAASEVGLKEEGVMNSVANLFRSRGDELRAKITSLGFSDNEADFYEKELDLGKVLVIAKQNP</sequence>
<dbReference type="Proteomes" id="UP000609323">
    <property type="component" value="Unassembled WGS sequence"/>
</dbReference>